<dbReference type="AlphaFoldDB" id="A0A921YJI4"/>
<organism evidence="3 4">
    <name type="scientific">Manduca sexta</name>
    <name type="common">Tobacco hawkmoth</name>
    <name type="synonym">Tobacco hornworm</name>
    <dbReference type="NCBI Taxonomy" id="7130"/>
    <lineage>
        <taxon>Eukaryota</taxon>
        <taxon>Metazoa</taxon>
        <taxon>Ecdysozoa</taxon>
        <taxon>Arthropoda</taxon>
        <taxon>Hexapoda</taxon>
        <taxon>Insecta</taxon>
        <taxon>Pterygota</taxon>
        <taxon>Neoptera</taxon>
        <taxon>Endopterygota</taxon>
        <taxon>Lepidoptera</taxon>
        <taxon>Glossata</taxon>
        <taxon>Ditrysia</taxon>
        <taxon>Bombycoidea</taxon>
        <taxon>Sphingidae</taxon>
        <taxon>Sphinginae</taxon>
        <taxon>Sphingini</taxon>
        <taxon>Manduca</taxon>
    </lineage>
</organism>
<proteinExistence type="predicted"/>
<comment type="caution">
    <text evidence="3">The sequence shown here is derived from an EMBL/GenBank/DDBJ whole genome shotgun (WGS) entry which is preliminary data.</text>
</comment>
<keyword evidence="4" id="KW-1185">Reference proteome</keyword>
<gene>
    <name evidence="3" type="ORF">O3G_MSEX001184</name>
</gene>
<evidence type="ECO:0000256" key="1">
    <source>
        <dbReference type="PROSITE-ProRule" id="PRU00339"/>
    </source>
</evidence>
<reference evidence="3" key="1">
    <citation type="journal article" date="2016" name="Insect Biochem. Mol. Biol.">
        <title>Multifaceted biological insights from a draft genome sequence of the tobacco hornworm moth, Manduca sexta.</title>
        <authorList>
            <person name="Kanost M.R."/>
            <person name="Arrese E.L."/>
            <person name="Cao X."/>
            <person name="Chen Y.R."/>
            <person name="Chellapilla S."/>
            <person name="Goldsmith M.R."/>
            <person name="Grosse-Wilde E."/>
            <person name="Heckel D.G."/>
            <person name="Herndon N."/>
            <person name="Jiang H."/>
            <person name="Papanicolaou A."/>
            <person name="Qu J."/>
            <person name="Soulages J.L."/>
            <person name="Vogel H."/>
            <person name="Walters J."/>
            <person name="Waterhouse R.M."/>
            <person name="Ahn S.J."/>
            <person name="Almeida F.C."/>
            <person name="An C."/>
            <person name="Aqrawi P."/>
            <person name="Bretschneider A."/>
            <person name="Bryant W.B."/>
            <person name="Bucks S."/>
            <person name="Chao H."/>
            <person name="Chevignon G."/>
            <person name="Christen J.M."/>
            <person name="Clarke D.F."/>
            <person name="Dittmer N.T."/>
            <person name="Ferguson L.C.F."/>
            <person name="Garavelou S."/>
            <person name="Gordon K.H.J."/>
            <person name="Gunaratna R.T."/>
            <person name="Han Y."/>
            <person name="Hauser F."/>
            <person name="He Y."/>
            <person name="Heidel-Fischer H."/>
            <person name="Hirsh A."/>
            <person name="Hu Y."/>
            <person name="Jiang H."/>
            <person name="Kalra D."/>
            <person name="Klinner C."/>
            <person name="Konig C."/>
            <person name="Kovar C."/>
            <person name="Kroll A.R."/>
            <person name="Kuwar S.S."/>
            <person name="Lee S.L."/>
            <person name="Lehman R."/>
            <person name="Li K."/>
            <person name="Li Z."/>
            <person name="Liang H."/>
            <person name="Lovelace S."/>
            <person name="Lu Z."/>
            <person name="Mansfield J.H."/>
            <person name="McCulloch K.J."/>
            <person name="Mathew T."/>
            <person name="Morton B."/>
            <person name="Muzny D.M."/>
            <person name="Neunemann D."/>
            <person name="Ongeri F."/>
            <person name="Pauchet Y."/>
            <person name="Pu L.L."/>
            <person name="Pyrousis I."/>
            <person name="Rao X.J."/>
            <person name="Redding A."/>
            <person name="Roesel C."/>
            <person name="Sanchez-Gracia A."/>
            <person name="Schaack S."/>
            <person name="Shukla A."/>
            <person name="Tetreau G."/>
            <person name="Wang Y."/>
            <person name="Xiong G.H."/>
            <person name="Traut W."/>
            <person name="Walsh T.K."/>
            <person name="Worley K.C."/>
            <person name="Wu D."/>
            <person name="Wu W."/>
            <person name="Wu Y.Q."/>
            <person name="Zhang X."/>
            <person name="Zou Z."/>
            <person name="Zucker H."/>
            <person name="Briscoe A.D."/>
            <person name="Burmester T."/>
            <person name="Clem R.J."/>
            <person name="Feyereisen R."/>
            <person name="Grimmelikhuijzen C.J.P."/>
            <person name="Hamodrakas S.J."/>
            <person name="Hansson B.S."/>
            <person name="Huguet E."/>
            <person name="Jermiin L.S."/>
            <person name="Lan Q."/>
            <person name="Lehman H.K."/>
            <person name="Lorenzen M."/>
            <person name="Merzendorfer H."/>
            <person name="Michalopoulos I."/>
            <person name="Morton D.B."/>
            <person name="Muthukrishnan S."/>
            <person name="Oakeshott J.G."/>
            <person name="Palmer W."/>
            <person name="Park Y."/>
            <person name="Passarelli A.L."/>
            <person name="Rozas J."/>
            <person name="Schwartz L.M."/>
            <person name="Smith W."/>
            <person name="Southgate A."/>
            <person name="Vilcinskas A."/>
            <person name="Vogt R."/>
            <person name="Wang P."/>
            <person name="Werren J."/>
            <person name="Yu X.Q."/>
            <person name="Zhou J.J."/>
            <person name="Brown S.J."/>
            <person name="Scherer S.E."/>
            <person name="Richards S."/>
            <person name="Blissard G.W."/>
        </authorList>
    </citation>
    <scope>NUCLEOTIDE SEQUENCE</scope>
</reference>
<sequence length="507" mass="57792">MILFGNSLHFDRRRFLICGHLHCKSQVFLLFSHKIKLFKYDNIIFILYCKRILRCFKMSADSDVEADIIENVAEVMEGLSKDLKDLYAFRDLFFENHPIELATEKNKFVEEKKDVLVEKFESIDDTQIPFSLRAQFLFMKGRCYNISPTYDARASQCLSKAVKLNPHLVDAWNELGECYWKNMNIKDAKASFEGALKHERNRLSLRCLSIILRQESGSNKRGDLTNVILKSVELAKEAVAQDIKDGVSWTVLGNAYLCQFFMVSQDPAILKLCMSAYKQAWLDPIAKGQPDLYYNKGIALKYEESYSEALENFEYACRLDPPWQPPRAELNKLKTYLTATDDLVRTRGKIKPKRLAHMVQSIDKKMLGVYSPGSLNTFGSRRDVTLELVRLDELQEGANEGKVILGRVVGSIHNESAVPFTFALVDASLQCVLVTVYNWADGRGAIIGDAVALPEPRLAAQRHDSPLAKYNFKSIRVNNPMLLLLNGKRVGRNQFACTRVTSTYEIH</sequence>
<dbReference type="InterPro" id="IPR032076">
    <property type="entry name" value="TTC5_OB"/>
</dbReference>
<keyword evidence="1" id="KW-0802">TPR repeat</keyword>
<evidence type="ECO:0000313" key="4">
    <source>
        <dbReference type="Proteomes" id="UP000791440"/>
    </source>
</evidence>
<protein>
    <recommendedName>
        <fullName evidence="2">Tetratricopeptide repeat protein 5 OB fold domain-containing protein</fullName>
    </recommendedName>
</protein>
<dbReference type="InterPro" id="IPR019734">
    <property type="entry name" value="TPR_rpt"/>
</dbReference>
<dbReference type="PROSITE" id="PS50005">
    <property type="entry name" value="TPR"/>
    <property type="match status" value="2"/>
</dbReference>
<accession>A0A921YJI4</accession>
<dbReference type="Proteomes" id="UP000791440">
    <property type="component" value="Unassembled WGS sequence"/>
</dbReference>
<reference evidence="3" key="2">
    <citation type="submission" date="2020-12" db="EMBL/GenBank/DDBJ databases">
        <authorList>
            <person name="Kanost M."/>
        </authorList>
    </citation>
    <scope>NUCLEOTIDE SEQUENCE</scope>
</reference>
<dbReference type="EMBL" id="JH668279">
    <property type="protein sequence ID" value="KAG6440352.1"/>
    <property type="molecule type" value="Genomic_DNA"/>
</dbReference>
<name>A0A921YJI4_MANSE</name>
<evidence type="ECO:0000259" key="2">
    <source>
        <dbReference type="Pfam" id="PF16669"/>
    </source>
</evidence>
<dbReference type="Pfam" id="PF16669">
    <property type="entry name" value="TTC5_OB"/>
    <property type="match status" value="1"/>
</dbReference>
<evidence type="ECO:0000313" key="3">
    <source>
        <dbReference type="EMBL" id="KAG6440352.1"/>
    </source>
</evidence>
<feature type="repeat" description="TPR" evidence="1">
    <location>
        <begin position="169"/>
        <end position="202"/>
    </location>
</feature>
<feature type="domain" description="Tetratricopeptide repeat protein 5 OB fold" evidence="2">
    <location>
        <begin position="386"/>
        <end position="497"/>
    </location>
</feature>
<dbReference type="Pfam" id="PF13181">
    <property type="entry name" value="TPR_8"/>
    <property type="match status" value="1"/>
</dbReference>
<feature type="repeat" description="TPR" evidence="1">
    <location>
        <begin position="290"/>
        <end position="323"/>
    </location>
</feature>
<dbReference type="SMART" id="SM00028">
    <property type="entry name" value="TPR"/>
    <property type="match status" value="2"/>
</dbReference>